<comment type="caution">
    <text evidence="2">The sequence shown here is derived from an EMBL/GenBank/DDBJ whole genome shotgun (WGS) entry which is preliminary data.</text>
</comment>
<protein>
    <submittedName>
        <fullName evidence="2">Uncharacterized protein</fullName>
    </submittedName>
</protein>
<proteinExistence type="predicted"/>
<organism evidence="2 3">
    <name type="scientific">Dermatophagoides farinae</name>
    <name type="common">American house dust mite</name>
    <dbReference type="NCBI Taxonomy" id="6954"/>
    <lineage>
        <taxon>Eukaryota</taxon>
        <taxon>Metazoa</taxon>
        <taxon>Ecdysozoa</taxon>
        <taxon>Arthropoda</taxon>
        <taxon>Chelicerata</taxon>
        <taxon>Arachnida</taxon>
        <taxon>Acari</taxon>
        <taxon>Acariformes</taxon>
        <taxon>Sarcoptiformes</taxon>
        <taxon>Astigmata</taxon>
        <taxon>Psoroptidia</taxon>
        <taxon>Analgoidea</taxon>
        <taxon>Pyroglyphidae</taxon>
        <taxon>Dermatophagoidinae</taxon>
        <taxon>Dermatophagoides</taxon>
    </lineage>
</organism>
<dbReference type="Proteomes" id="UP000790347">
    <property type="component" value="Unassembled WGS sequence"/>
</dbReference>
<accession>A0A922KVF9</accession>
<name>A0A922KVF9_DERFA</name>
<feature type="region of interest" description="Disordered" evidence="1">
    <location>
        <begin position="155"/>
        <end position="284"/>
    </location>
</feature>
<dbReference type="AlphaFoldDB" id="A0A922KVF9"/>
<reference evidence="2" key="2">
    <citation type="journal article" date="2022" name="Res Sq">
        <title>Comparative Genomics Reveals Insights into the Divergent Evolution of Astigmatic Mites and Household Pest Adaptations.</title>
        <authorList>
            <person name="Xiong Q."/>
            <person name="Wan A.T.-Y."/>
            <person name="Liu X.-Y."/>
            <person name="Fung C.S.-H."/>
            <person name="Xiao X."/>
            <person name="Malainual N."/>
            <person name="Hou J."/>
            <person name="Wang L."/>
            <person name="Wang M."/>
            <person name="Yang K."/>
            <person name="Cui Y."/>
            <person name="Leung E."/>
            <person name="Nong W."/>
            <person name="Shin S.-K."/>
            <person name="Au S."/>
            <person name="Jeong K.Y."/>
            <person name="Chew F.T."/>
            <person name="Hui J."/>
            <person name="Leung T.F."/>
            <person name="Tungtrongchitr A."/>
            <person name="Zhong N."/>
            <person name="Liu Z."/>
            <person name="Tsui S."/>
        </authorList>
    </citation>
    <scope>NUCLEOTIDE SEQUENCE</scope>
    <source>
        <strain evidence="2">Derf</strain>
        <tissue evidence="2">Whole organism</tissue>
    </source>
</reference>
<sequence>MSSIGNIDMMTLQQKPATNASALAINSATISANNNSMLNGNQSSSASNNNNNGINIGHQRLDDTRLELIRLRRTNDYFRETLATNEHLIRLLEGIRECLERRNDDLMEICTCKNFLRPEFSQELDSKDLLKDLYTQYYQAKHGLPVNLSLTNVSSDLSSSSSLSSSPPSSLSSSPTNKLTNGYHGRKSPSSLKLSYSDNKRTTPPRVDTTQSLSTSPSSTSKSSPTTTTKTNNIHNNNFHHAHMMHIPTSPCGSSSSASSSSLSLSPTTTTTNTSSCSTTTKQQPLYNQRDIESINVSSLSPSAAAILTISAALAEMANNGKSNGQKNRSSLYEQAKNATAVLQAAATSSSSSSSLVNISKNDSNLNSIQNDDSNSSHSLQDNLVMTTDGGTATNGCRSNYRNNIDDDDECCKENNENHNVDDDHHHNNADDDDDDEDQKYSINGKSLVIDDNSLSLENGINHGHRNNNHNNHDDNDDEEDDENVEIEIDDIVDDGDDVRKKVNGTIECSINKNEDESNDATTTTTTTTITADADTDTDIDNQTITRPTRLPILKSMLSPGDDDTMMTEEKIGM</sequence>
<feature type="region of interest" description="Disordered" evidence="1">
    <location>
        <begin position="456"/>
        <end position="482"/>
    </location>
</feature>
<reference evidence="2" key="1">
    <citation type="submission" date="2013-05" db="EMBL/GenBank/DDBJ databases">
        <authorList>
            <person name="Yim A.K.Y."/>
            <person name="Chan T.F."/>
            <person name="Ji K.M."/>
            <person name="Liu X.Y."/>
            <person name="Zhou J.W."/>
            <person name="Li R.Q."/>
            <person name="Yang K.Y."/>
            <person name="Li J."/>
            <person name="Li M."/>
            <person name="Law P.T.W."/>
            <person name="Wu Y.L."/>
            <person name="Cai Z.L."/>
            <person name="Qin H."/>
            <person name="Bao Y."/>
            <person name="Leung R.K.K."/>
            <person name="Ng P.K.S."/>
            <person name="Zou J."/>
            <person name="Zhong X.J."/>
            <person name="Ran P.X."/>
            <person name="Zhong N.S."/>
            <person name="Liu Z.G."/>
            <person name="Tsui S.K.W."/>
        </authorList>
    </citation>
    <scope>NUCLEOTIDE SEQUENCE</scope>
    <source>
        <strain evidence="2">Derf</strain>
        <tissue evidence="2">Whole organism</tissue>
    </source>
</reference>
<feature type="region of interest" description="Disordered" evidence="1">
    <location>
        <begin position="418"/>
        <end position="440"/>
    </location>
</feature>
<feature type="compositionally biased region" description="Low complexity" evidence="1">
    <location>
        <begin position="209"/>
        <end position="237"/>
    </location>
</feature>
<evidence type="ECO:0000313" key="2">
    <source>
        <dbReference type="EMBL" id="KAH9497566.1"/>
    </source>
</evidence>
<feature type="region of interest" description="Disordered" evidence="1">
    <location>
        <begin position="36"/>
        <end position="57"/>
    </location>
</feature>
<keyword evidence="3" id="KW-1185">Reference proteome</keyword>
<evidence type="ECO:0000313" key="3">
    <source>
        <dbReference type="Proteomes" id="UP000790347"/>
    </source>
</evidence>
<dbReference type="EMBL" id="ASGP02000007">
    <property type="protein sequence ID" value="KAH9497566.1"/>
    <property type="molecule type" value="Genomic_DNA"/>
</dbReference>
<feature type="compositionally biased region" description="Basic and acidic residues" evidence="1">
    <location>
        <begin position="418"/>
        <end position="430"/>
    </location>
</feature>
<feature type="compositionally biased region" description="Polar residues" evidence="1">
    <location>
        <begin position="188"/>
        <end position="197"/>
    </location>
</feature>
<evidence type="ECO:0000256" key="1">
    <source>
        <dbReference type="SAM" id="MobiDB-lite"/>
    </source>
</evidence>
<gene>
    <name evidence="2" type="ORF">DERF_013543</name>
</gene>
<feature type="compositionally biased region" description="Low complexity" evidence="1">
    <location>
        <begin position="155"/>
        <end position="175"/>
    </location>
</feature>
<feature type="region of interest" description="Disordered" evidence="1">
    <location>
        <begin position="367"/>
        <end position="399"/>
    </location>
</feature>
<feature type="compositionally biased region" description="Low complexity" evidence="1">
    <location>
        <begin position="245"/>
        <end position="281"/>
    </location>
</feature>